<name>A0A4Y2BL16_ARAVE</name>
<dbReference type="EMBL" id="BGPR01000090">
    <property type="protein sequence ID" value="GBL92910.1"/>
    <property type="molecule type" value="Genomic_DNA"/>
</dbReference>
<comment type="caution">
    <text evidence="1">The sequence shown here is derived from an EMBL/GenBank/DDBJ whole genome shotgun (WGS) entry which is preliminary data.</text>
</comment>
<evidence type="ECO:0000313" key="1">
    <source>
        <dbReference type="EMBL" id="GBL92910.1"/>
    </source>
</evidence>
<dbReference type="Proteomes" id="UP000499080">
    <property type="component" value="Unassembled WGS sequence"/>
</dbReference>
<dbReference type="AlphaFoldDB" id="A0A4Y2BL16"/>
<evidence type="ECO:0000313" key="2">
    <source>
        <dbReference type="Proteomes" id="UP000499080"/>
    </source>
</evidence>
<sequence length="97" mass="11309">MEMIINHEFDELRTLSIDKWRSVELLAHRVLLQNAVFDILSLKLPAFDGYQELVRFCRQFKKIDTDPSLMIMINCLYIAINGKGSSGRRINPPSARW</sequence>
<protein>
    <submittedName>
        <fullName evidence="1">Uncharacterized protein</fullName>
    </submittedName>
</protein>
<reference evidence="1 2" key="1">
    <citation type="journal article" date="2019" name="Sci. Rep.">
        <title>Orb-weaving spider Araneus ventricosus genome elucidates the spidroin gene catalogue.</title>
        <authorList>
            <person name="Kono N."/>
            <person name="Nakamura H."/>
            <person name="Ohtoshi R."/>
            <person name="Moran D.A.P."/>
            <person name="Shinohara A."/>
            <person name="Yoshida Y."/>
            <person name="Fujiwara M."/>
            <person name="Mori M."/>
            <person name="Tomita M."/>
            <person name="Arakawa K."/>
        </authorList>
    </citation>
    <scope>NUCLEOTIDE SEQUENCE [LARGE SCALE GENOMIC DNA]</scope>
</reference>
<proteinExistence type="predicted"/>
<organism evidence="1 2">
    <name type="scientific">Araneus ventricosus</name>
    <name type="common">Orbweaver spider</name>
    <name type="synonym">Epeira ventricosa</name>
    <dbReference type="NCBI Taxonomy" id="182803"/>
    <lineage>
        <taxon>Eukaryota</taxon>
        <taxon>Metazoa</taxon>
        <taxon>Ecdysozoa</taxon>
        <taxon>Arthropoda</taxon>
        <taxon>Chelicerata</taxon>
        <taxon>Arachnida</taxon>
        <taxon>Araneae</taxon>
        <taxon>Araneomorphae</taxon>
        <taxon>Entelegynae</taxon>
        <taxon>Araneoidea</taxon>
        <taxon>Araneidae</taxon>
        <taxon>Araneus</taxon>
    </lineage>
</organism>
<accession>A0A4Y2BL16</accession>
<gene>
    <name evidence="1" type="ORF">AVEN_54568_1</name>
</gene>
<keyword evidence="2" id="KW-1185">Reference proteome</keyword>